<evidence type="ECO:0000256" key="4">
    <source>
        <dbReference type="ARBA" id="ARBA00022516"/>
    </source>
</evidence>
<evidence type="ECO:0000313" key="15">
    <source>
        <dbReference type="Proteomes" id="UP000276437"/>
    </source>
</evidence>
<evidence type="ECO:0000256" key="2">
    <source>
        <dbReference type="ARBA" id="ARBA00007362"/>
    </source>
</evidence>
<dbReference type="GO" id="GO:0005886">
    <property type="term" value="C:plasma membrane"/>
    <property type="evidence" value="ECO:0007669"/>
    <property type="project" value="UniProtKB-SubCell"/>
</dbReference>
<feature type="transmembrane region" description="Helical" evidence="12">
    <location>
        <begin position="96"/>
        <end position="113"/>
    </location>
</feature>
<evidence type="ECO:0000256" key="7">
    <source>
        <dbReference type="ARBA" id="ARBA00022692"/>
    </source>
</evidence>
<comment type="similarity">
    <text evidence="2">Belongs to the EamA transporter family.</text>
</comment>
<keyword evidence="11 12" id="KW-0472">Membrane</keyword>
<dbReference type="SUPFAM" id="SSF103481">
    <property type="entry name" value="Multidrug resistance efflux transporter EmrE"/>
    <property type="match status" value="1"/>
</dbReference>
<dbReference type="InterPro" id="IPR037185">
    <property type="entry name" value="EmrE-like"/>
</dbReference>
<organism evidence="14 15">
    <name type="scientific">Methylomusa anaerophila</name>
    <dbReference type="NCBI Taxonomy" id="1930071"/>
    <lineage>
        <taxon>Bacteria</taxon>
        <taxon>Bacillati</taxon>
        <taxon>Bacillota</taxon>
        <taxon>Negativicutes</taxon>
        <taxon>Selenomonadales</taxon>
        <taxon>Sporomusaceae</taxon>
        <taxon>Methylomusa</taxon>
    </lineage>
</organism>
<evidence type="ECO:0000256" key="11">
    <source>
        <dbReference type="ARBA" id="ARBA00023136"/>
    </source>
</evidence>
<dbReference type="Proteomes" id="UP000276437">
    <property type="component" value="Chromosome"/>
</dbReference>
<dbReference type="InterPro" id="IPR000390">
    <property type="entry name" value="Small_drug/metabolite_transptr"/>
</dbReference>
<evidence type="ECO:0000256" key="5">
    <source>
        <dbReference type="ARBA" id="ARBA00022519"/>
    </source>
</evidence>
<keyword evidence="6" id="KW-0441">Lipid A biosynthesis</keyword>
<feature type="transmembrane region" description="Helical" evidence="12">
    <location>
        <begin position="70"/>
        <end position="90"/>
    </location>
</feature>
<dbReference type="RefSeq" id="WP_197723964.1">
    <property type="nucleotide sequence ID" value="NZ_AP018449.1"/>
</dbReference>
<evidence type="ECO:0000256" key="9">
    <source>
        <dbReference type="ARBA" id="ARBA00022989"/>
    </source>
</evidence>
<evidence type="ECO:0000256" key="1">
    <source>
        <dbReference type="ARBA" id="ARBA00004651"/>
    </source>
</evidence>
<evidence type="ECO:0000256" key="8">
    <source>
        <dbReference type="ARBA" id="ARBA00022985"/>
    </source>
</evidence>
<keyword evidence="3" id="KW-1003">Cell membrane</keyword>
<dbReference type="AlphaFoldDB" id="A0A348AJE9"/>
<feature type="domain" description="EamA" evidence="13">
    <location>
        <begin position="39"/>
        <end position="112"/>
    </location>
</feature>
<evidence type="ECO:0000259" key="13">
    <source>
        <dbReference type="Pfam" id="PF00892"/>
    </source>
</evidence>
<evidence type="ECO:0000256" key="6">
    <source>
        <dbReference type="ARBA" id="ARBA00022556"/>
    </source>
</evidence>
<evidence type="ECO:0000256" key="10">
    <source>
        <dbReference type="ARBA" id="ARBA00023098"/>
    </source>
</evidence>
<sequence length="115" mass="12412">MNKDLWVILLSVGIGAVGQVGLKYGATKIPDSGPLVEKIITAWPLLAGLALYGVSTLLWIYALRTVELSYAYPLISLGYVLVFIASYFLFHEPIGLLRLAGLAFILSGIMLVAKS</sequence>
<dbReference type="GO" id="GO:0009103">
    <property type="term" value="P:lipopolysaccharide biosynthetic process"/>
    <property type="evidence" value="ECO:0007669"/>
    <property type="project" value="UniProtKB-KW"/>
</dbReference>
<protein>
    <submittedName>
        <fullName evidence="14">Putative 4-amino-4-deoxy-L-arabinose-phosphoundecaprenol flippase subunit ArnF</fullName>
    </submittedName>
</protein>
<reference evidence="14 15" key="1">
    <citation type="journal article" date="2018" name="Int. J. Syst. Evol. Microbiol.">
        <title>Methylomusa anaerophila gen. nov., sp. nov., an anaerobic methanol-utilizing bacterium isolated from a microbial fuel cell.</title>
        <authorList>
            <person name="Amano N."/>
            <person name="Yamamuro A."/>
            <person name="Miyahara M."/>
            <person name="Kouzuma A."/>
            <person name="Abe T."/>
            <person name="Watanabe K."/>
        </authorList>
    </citation>
    <scope>NUCLEOTIDE SEQUENCE [LARGE SCALE GENOMIC DNA]</scope>
    <source>
        <strain evidence="14 15">MMFC1</strain>
    </source>
</reference>
<dbReference type="Pfam" id="PF00892">
    <property type="entry name" value="EamA"/>
    <property type="match status" value="1"/>
</dbReference>
<keyword evidence="4" id="KW-0444">Lipid biosynthesis</keyword>
<dbReference type="EMBL" id="AP018449">
    <property type="protein sequence ID" value="BBB91197.1"/>
    <property type="molecule type" value="Genomic_DNA"/>
</dbReference>
<dbReference type="InterPro" id="IPR000620">
    <property type="entry name" value="EamA_dom"/>
</dbReference>
<keyword evidence="15" id="KW-1185">Reference proteome</keyword>
<dbReference type="PANTHER" id="PTHR30561:SF9">
    <property type="entry name" value="4-AMINO-4-DEOXY-L-ARABINOSE-PHOSPHOUNDECAPRENOL FLIPPASE SUBUNIT ARNF-RELATED"/>
    <property type="match status" value="1"/>
</dbReference>
<proteinExistence type="inferred from homology"/>
<feature type="transmembrane region" description="Helical" evidence="12">
    <location>
        <begin position="42"/>
        <end position="63"/>
    </location>
</feature>
<evidence type="ECO:0000256" key="12">
    <source>
        <dbReference type="SAM" id="Phobius"/>
    </source>
</evidence>
<dbReference type="PANTHER" id="PTHR30561">
    <property type="entry name" value="SMR FAMILY PROTON-DEPENDENT DRUG EFFLUX TRANSPORTER SUGE"/>
    <property type="match status" value="1"/>
</dbReference>
<evidence type="ECO:0000256" key="3">
    <source>
        <dbReference type="ARBA" id="ARBA00022475"/>
    </source>
</evidence>
<evidence type="ECO:0000313" key="14">
    <source>
        <dbReference type="EMBL" id="BBB91197.1"/>
    </source>
</evidence>
<dbReference type="GO" id="GO:0022857">
    <property type="term" value="F:transmembrane transporter activity"/>
    <property type="evidence" value="ECO:0007669"/>
    <property type="project" value="InterPro"/>
</dbReference>
<name>A0A348AJE9_9FIRM</name>
<keyword evidence="9 12" id="KW-1133">Transmembrane helix</keyword>
<keyword evidence="5" id="KW-0997">Cell inner membrane</keyword>
<dbReference type="KEGG" id="mana:MAMMFC1_01868"/>
<comment type="subcellular location">
    <subcellularLocation>
        <location evidence="1">Cell membrane</location>
        <topology evidence="1">Multi-pass membrane protein</topology>
    </subcellularLocation>
</comment>
<gene>
    <name evidence="14" type="primary">arnF</name>
    <name evidence="14" type="ORF">MAMMFC1_01868</name>
</gene>
<keyword evidence="8" id="KW-0448">Lipopolysaccharide biosynthesis</keyword>
<accession>A0A348AJE9</accession>
<keyword evidence="7 12" id="KW-0812">Transmembrane</keyword>
<dbReference type="Gene3D" id="1.10.3730.20">
    <property type="match status" value="1"/>
</dbReference>
<keyword evidence="10" id="KW-0443">Lipid metabolism</keyword>